<evidence type="ECO:0000313" key="3">
    <source>
        <dbReference type="Proteomes" id="UP000604825"/>
    </source>
</evidence>
<reference evidence="2" key="1">
    <citation type="submission" date="2020-10" db="EMBL/GenBank/DDBJ databases">
        <authorList>
            <person name="Han B."/>
            <person name="Lu T."/>
            <person name="Zhao Q."/>
            <person name="Huang X."/>
            <person name="Zhao Y."/>
        </authorList>
    </citation>
    <scope>NUCLEOTIDE SEQUENCE</scope>
</reference>
<accession>A0A811N148</accession>
<sequence>MAKNRNKKNKAKKSGGVAAMDTSEGGPATSTAADAPQPMDTSKGKQPSSATAALGSINNPKEHRDSSGTGRQGDVEIWWRVVCSDGEGRLCSVFEASLVGFHSQLICAHCGDMPQNVEAEAAAFLHEVRHGWSRQPAG</sequence>
<evidence type="ECO:0000256" key="1">
    <source>
        <dbReference type="SAM" id="MobiDB-lite"/>
    </source>
</evidence>
<name>A0A811N148_9POAL</name>
<feature type="compositionally biased region" description="Polar residues" evidence="1">
    <location>
        <begin position="44"/>
        <end position="59"/>
    </location>
</feature>
<organism evidence="2 3">
    <name type="scientific">Miscanthus lutarioriparius</name>
    <dbReference type="NCBI Taxonomy" id="422564"/>
    <lineage>
        <taxon>Eukaryota</taxon>
        <taxon>Viridiplantae</taxon>
        <taxon>Streptophyta</taxon>
        <taxon>Embryophyta</taxon>
        <taxon>Tracheophyta</taxon>
        <taxon>Spermatophyta</taxon>
        <taxon>Magnoliopsida</taxon>
        <taxon>Liliopsida</taxon>
        <taxon>Poales</taxon>
        <taxon>Poaceae</taxon>
        <taxon>PACMAD clade</taxon>
        <taxon>Panicoideae</taxon>
        <taxon>Andropogonodae</taxon>
        <taxon>Andropogoneae</taxon>
        <taxon>Saccharinae</taxon>
        <taxon>Miscanthus</taxon>
    </lineage>
</organism>
<feature type="region of interest" description="Disordered" evidence="1">
    <location>
        <begin position="1"/>
        <end position="71"/>
    </location>
</feature>
<proteinExistence type="predicted"/>
<keyword evidence="3" id="KW-1185">Reference proteome</keyword>
<feature type="compositionally biased region" description="Basic residues" evidence="1">
    <location>
        <begin position="1"/>
        <end position="13"/>
    </location>
</feature>
<gene>
    <name evidence="2" type="ORF">NCGR_LOCUS11597</name>
</gene>
<dbReference type="AlphaFoldDB" id="A0A811N148"/>
<dbReference type="Proteomes" id="UP000604825">
    <property type="component" value="Unassembled WGS sequence"/>
</dbReference>
<protein>
    <submittedName>
        <fullName evidence="2">Uncharacterized protein</fullName>
    </submittedName>
</protein>
<evidence type="ECO:0000313" key="2">
    <source>
        <dbReference type="EMBL" id="CAD6217622.1"/>
    </source>
</evidence>
<comment type="caution">
    <text evidence="2">The sequence shown here is derived from an EMBL/GenBank/DDBJ whole genome shotgun (WGS) entry which is preliminary data.</text>
</comment>
<dbReference type="OrthoDB" id="1930685at2759"/>
<dbReference type="EMBL" id="CAJGYO010000003">
    <property type="protein sequence ID" value="CAD6217622.1"/>
    <property type="molecule type" value="Genomic_DNA"/>
</dbReference>